<gene>
    <name evidence="9" type="ordered locus">Ctha_2726</name>
</gene>
<dbReference type="Pfam" id="PF02518">
    <property type="entry name" value="HATPase_c"/>
    <property type="match status" value="1"/>
</dbReference>
<reference evidence="9 10" key="1">
    <citation type="submission" date="2008-06" db="EMBL/GenBank/DDBJ databases">
        <title>Complete sequence of Chloroherpeton thalassium ATCC 35110.</title>
        <authorList>
            <consortium name="US DOE Joint Genome Institute"/>
            <person name="Lucas S."/>
            <person name="Copeland A."/>
            <person name="Lapidus A."/>
            <person name="Glavina del Rio T."/>
            <person name="Dalin E."/>
            <person name="Tice H."/>
            <person name="Bruce D."/>
            <person name="Goodwin L."/>
            <person name="Pitluck S."/>
            <person name="Schmutz J."/>
            <person name="Larimer F."/>
            <person name="Land M."/>
            <person name="Hauser L."/>
            <person name="Kyrpides N."/>
            <person name="Mikhailova N."/>
            <person name="Liu Z."/>
            <person name="Li T."/>
            <person name="Zhao F."/>
            <person name="Overmann J."/>
            <person name="Bryant D.A."/>
            <person name="Richardson P."/>
        </authorList>
    </citation>
    <scope>NUCLEOTIDE SEQUENCE [LARGE SCALE GENOMIC DNA]</scope>
    <source>
        <strain evidence="10">ATCC 35110 / GB-78</strain>
    </source>
</reference>
<dbReference type="InterPro" id="IPR001789">
    <property type="entry name" value="Sig_transdc_resp-reg_receiver"/>
</dbReference>
<dbReference type="InterPro" id="IPR035965">
    <property type="entry name" value="PAS-like_dom_sf"/>
</dbReference>
<dbReference type="EMBL" id="CP001100">
    <property type="protein sequence ID" value="ACF15175.1"/>
    <property type="molecule type" value="Genomic_DNA"/>
</dbReference>
<feature type="coiled-coil region" evidence="5">
    <location>
        <begin position="1"/>
        <end position="42"/>
    </location>
</feature>
<dbReference type="InterPro" id="IPR013656">
    <property type="entry name" value="PAS_4"/>
</dbReference>
<sequence>MTKLDENTSKLEEDIACLRKQVAELEAENERLKVELQAKEQFCHILFNKTQDFIFIHRYEAEPYKMGHFIEVNDKVCEVLGYSREALRTLTPHQICAQEDAKEFEATSAHFIKEKRHLFEKTLITKSGEKIPVEINAILFDANGETLVVAIARDISRKKKMERRLLENELLFREFIERSPFGTTLVVENGLNTKPIVNQALADFLEYEKSELEAVPIKDFLAKITHPDDLTEEYELIDELHQGSITNYHLLKRFITKNKNIAYGEVTVMHVRDEAENVHASCAIVQNVTERRNYELALMERERLFRETFTTIPDAALLWEYKSDGRIILAKANVSAYIASESEIGQFIGRAVEDFFEDDRKTVTKIRTVLKTGLRHHEQGFFPHLRTGKKRWLLIDYIKVGENYVLNINRDISELKAAELEIQENLKLESLLSRISAKFVNIPMSQLDAAIHESLAMIGSFVRVDRVGMVAFSFDGEMSPSIAYQWLSQPLRNRNFSEKKPLSYFPNLIAYLRHYGSLVIESPEDAPEWMNVPDFNFKASVKVLLEEEANAAVVITVDCLNFEKVWPKNIVGKLRFIGRVFLNAIKSKQWKEALQKSQRQIRLIADSLPAMISYIGTDLRYIFANKGYEKAFVKPNEKIIGHTIRDVIGEQTYEKMGHYVDQVLSGAMVHYEGEVRFLNGEKCFMDVQFIPDKNEQGEVLGFFVYANDVTDRKKAEEERKKLESQLRQSLKMQAIGTLAGGIAHDFNNILAMIMGYAELSREDLSALNQPADSEIDENLKGILVASKRAKELVNQILTFSHRTEHEKGPIQIGSIVKEIAKMFRSTIPATIDISANVKASNTNILGDATQIHQVLMNLCTNAVQAMSENGGKLVLSVENARTAELMGLQVPDLQNKSYLKISIADTGGGIPREILDRIYEPYFTTKEKGKGTGMGLAVVHGIVKSHQGYIAVESELKNGTAFHVYFPLIEKVKEEAKPLLEESFRKGMGRIMLVDDETLIVNVQKKFLVQLGYQVASFTSSIDAFEALRDNPSAFDLVVTDLSMPMISGDKLAMEIKKIRPDLPVILCTGFSEKINEETAKNYGIDKFLIKPFGKAVLVNALRELLGEREP</sequence>
<dbReference type="CDD" id="cd00082">
    <property type="entry name" value="HisKA"/>
    <property type="match status" value="1"/>
</dbReference>
<dbReference type="Pfam" id="PF08448">
    <property type="entry name" value="PAS_4"/>
    <property type="match status" value="1"/>
</dbReference>
<dbReference type="SUPFAM" id="SSF47384">
    <property type="entry name" value="Homodimeric domain of signal transducing histidine kinase"/>
    <property type="match status" value="1"/>
</dbReference>
<dbReference type="HOGENOM" id="CLU_000445_114_51_10"/>
<keyword evidence="9" id="KW-0418">Kinase</keyword>
<dbReference type="Gene3D" id="3.30.450.20">
    <property type="entry name" value="PAS domain"/>
    <property type="match status" value="4"/>
</dbReference>
<dbReference type="InterPro" id="IPR000014">
    <property type="entry name" value="PAS"/>
</dbReference>
<feature type="coiled-coil region" evidence="5">
    <location>
        <begin position="705"/>
        <end position="732"/>
    </location>
</feature>
<dbReference type="PROSITE" id="PS50110">
    <property type="entry name" value="RESPONSE_REGULATORY"/>
    <property type="match status" value="1"/>
</dbReference>
<dbReference type="InterPro" id="IPR003661">
    <property type="entry name" value="HisK_dim/P_dom"/>
</dbReference>
<dbReference type="PANTHER" id="PTHR43065:SF42">
    <property type="entry name" value="TWO-COMPONENT SENSOR PPRA"/>
    <property type="match status" value="1"/>
</dbReference>
<dbReference type="AlphaFoldDB" id="B3QYV2"/>
<feature type="modified residue" description="4-aspartylphosphate" evidence="4">
    <location>
        <position position="1041"/>
    </location>
</feature>
<accession>B3QYV2</accession>
<dbReference type="SMART" id="SM00091">
    <property type="entry name" value="PAS"/>
    <property type="match status" value="4"/>
</dbReference>
<protein>
    <recommendedName>
        <fullName evidence="2">histidine kinase</fullName>
        <ecNumber evidence="2">2.7.13.3</ecNumber>
    </recommendedName>
</protein>
<dbReference type="Gene3D" id="3.30.565.10">
    <property type="entry name" value="Histidine kinase-like ATPase, C-terminal domain"/>
    <property type="match status" value="1"/>
</dbReference>
<comment type="catalytic activity">
    <reaction evidence="1">
        <text>ATP + protein L-histidine = ADP + protein N-phospho-L-histidine.</text>
        <dbReference type="EC" id="2.7.13.3"/>
    </reaction>
</comment>
<keyword evidence="10" id="KW-1185">Reference proteome</keyword>
<dbReference type="InterPro" id="IPR003594">
    <property type="entry name" value="HATPase_dom"/>
</dbReference>
<keyword evidence="9" id="KW-0808">Transferase</keyword>
<evidence type="ECO:0000259" key="6">
    <source>
        <dbReference type="PROSITE" id="PS50109"/>
    </source>
</evidence>
<dbReference type="InterPro" id="IPR011006">
    <property type="entry name" value="CheY-like_superfamily"/>
</dbReference>
<organism evidence="9 10">
    <name type="scientific">Chloroherpeton thalassium (strain ATCC 35110 / GB-78)</name>
    <dbReference type="NCBI Taxonomy" id="517418"/>
    <lineage>
        <taxon>Bacteria</taxon>
        <taxon>Pseudomonadati</taxon>
        <taxon>Chlorobiota</taxon>
        <taxon>Chlorobiia</taxon>
        <taxon>Chlorobiales</taxon>
        <taxon>Chloroherpetonaceae</taxon>
        <taxon>Chloroherpeton</taxon>
    </lineage>
</organism>
<dbReference type="SUPFAM" id="SSF52172">
    <property type="entry name" value="CheY-like"/>
    <property type="match status" value="1"/>
</dbReference>
<dbReference type="Gene3D" id="1.10.287.130">
    <property type="match status" value="1"/>
</dbReference>
<keyword evidence="3 4" id="KW-0597">Phosphoprotein</keyword>
<dbReference type="GO" id="GO:0000155">
    <property type="term" value="F:phosphorelay sensor kinase activity"/>
    <property type="evidence" value="ECO:0007669"/>
    <property type="project" value="InterPro"/>
</dbReference>
<evidence type="ECO:0000256" key="5">
    <source>
        <dbReference type="SAM" id="Coils"/>
    </source>
</evidence>
<evidence type="ECO:0000313" key="10">
    <source>
        <dbReference type="Proteomes" id="UP000001208"/>
    </source>
</evidence>
<dbReference type="CDD" id="cd00156">
    <property type="entry name" value="REC"/>
    <property type="match status" value="1"/>
</dbReference>
<name>B3QYV2_CHLT3</name>
<dbReference type="SMART" id="SM00448">
    <property type="entry name" value="REC"/>
    <property type="match status" value="1"/>
</dbReference>
<dbReference type="Gene3D" id="3.40.50.2300">
    <property type="match status" value="1"/>
</dbReference>
<feature type="domain" description="PAC" evidence="8">
    <location>
        <begin position="117"/>
        <end position="167"/>
    </location>
</feature>
<feature type="domain" description="Histidine kinase" evidence="6">
    <location>
        <begin position="741"/>
        <end position="970"/>
    </location>
</feature>
<evidence type="ECO:0000259" key="8">
    <source>
        <dbReference type="PROSITE" id="PS50113"/>
    </source>
</evidence>
<keyword evidence="5" id="KW-0175">Coiled coil</keyword>
<evidence type="ECO:0000256" key="1">
    <source>
        <dbReference type="ARBA" id="ARBA00000085"/>
    </source>
</evidence>
<proteinExistence type="predicted"/>
<dbReference type="PROSITE" id="PS50109">
    <property type="entry name" value="HIS_KIN"/>
    <property type="match status" value="1"/>
</dbReference>
<dbReference type="RefSeq" id="WP_012501257.1">
    <property type="nucleotide sequence ID" value="NC_011026.1"/>
</dbReference>
<dbReference type="InterPro" id="IPR001610">
    <property type="entry name" value="PAC"/>
</dbReference>
<dbReference type="KEGG" id="cts:Ctha_2726"/>
<dbReference type="Pfam" id="PF00072">
    <property type="entry name" value="Response_reg"/>
    <property type="match status" value="1"/>
</dbReference>
<dbReference type="InterPro" id="IPR036890">
    <property type="entry name" value="HATPase_C_sf"/>
</dbReference>
<dbReference type="STRING" id="517418.Ctha_2726"/>
<evidence type="ECO:0000256" key="3">
    <source>
        <dbReference type="ARBA" id="ARBA00022553"/>
    </source>
</evidence>
<dbReference type="OrthoDB" id="9783713at2"/>
<dbReference type="eggNOG" id="COG3852">
    <property type="taxonomic scope" value="Bacteria"/>
</dbReference>
<feature type="domain" description="PAC" evidence="8">
    <location>
        <begin position="669"/>
        <end position="721"/>
    </location>
</feature>
<dbReference type="InterPro" id="IPR004358">
    <property type="entry name" value="Sig_transdc_His_kin-like_C"/>
</dbReference>
<evidence type="ECO:0000256" key="4">
    <source>
        <dbReference type="PROSITE-ProRule" id="PRU00169"/>
    </source>
</evidence>
<dbReference type="SMART" id="SM00086">
    <property type="entry name" value="PAC"/>
    <property type="match status" value="3"/>
</dbReference>
<dbReference type="CDD" id="cd00130">
    <property type="entry name" value="PAS"/>
    <property type="match status" value="3"/>
</dbReference>
<dbReference type="SMART" id="SM00388">
    <property type="entry name" value="HisKA"/>
    <property type="match status" value="1"/>
</dbReference>
<feature type="domain" description="Response regulatory" evidence="7">
    <location>
        <begin position="990"/>
        <end position="1106"/>
    </location>
</feature>
<dbReference type="Pfam" id="PF00512">
    <property type="entry name" value="HisKA"/>
    <property type="match status" value="1"/>
</dbReference>
<dbReference type="EC" id="2.7.13.3" evidence="2"/>
<evidence type="ECO:0000313" key="9">
    <source>
        <dbReference type="EMBL" id="ACF15175.1"/>
    </source>
</evidence>
<dbReference type="NCBIfam" id="TIGR00229">
    <property type="entry name" value="sensory_box"/>
    <property type="match status" value="3"/>
</dbReference>
<dbReference type="SMART" id="SM00387">
    <property type="entry name" value="HATPase_c"/>
    <property type="match status" value="1"/>
</dbReference>
<evidence type="ECO:0000259" key="7">
    <source>
        <dbReference type="PROSITE" id="PS50110"/>
    </source>
</evidence>
<evidence type="ECO:0000256" key="2">
    <source>
        <dbReference type="ARBA" id="ARBA00012438"/>
    </source>
</evidence>
<dbReference type="Pfam" id="PF13426">
    <property type="entry name" value="PAS_9"/>
    <property type="match status" value="2"/>
</dbReference>
<dbReference type="PANTHER" id="PTHR43065">
    <property type="entry name" value="SENSOR HISTIDINE KINASE"/>
    <property type="match status" value="1"/>
</dbReference>
<dbReference type="SUPFAM" id="SSF55785">
    <property type="entry name" value="PYP-like sensor domain (PAS domain)"/>
    <property type="match status" value="4"/>
</dbReference>
<dbReference type="PROSITE" id="PS50113">
    <property type="entry name" value="PAC"/>
    <property type="match status" value="2"/>
</dbReference>
<dbReference type="eggNOG" id="COG0745">
    <property type="taxonomic scope" value="Bacteria"/>
</dbReference>
<dbReference type="PRINTS" id="PR00344">
    <property type="entry name" value="BCTRLSENSOR"/>
</dbReference>
<dbReference type="InterPro" id="IPR036097">
    <property type="entry name" value="HisK_dim/P_sf"/>
</dbReference>
<dbReference type="SUPFAM" id="SSF55874">
    <property type="entry name" value="ATPase domain of HSP90 chaperone/DNA topoisomerase II/histidine kinase"/>
    <property type="match status" value="1"/>
</dbReference>
<dbReference type="Proteomes" id="UP000001208">
    <property type="component" value="Chromosome"/>
</dbReference>
<dbReference type="InterPro" id="IPR005467">
    <property type="entry name" value="His_kinase_dom"/>
</dbReference>
<dbReference type="InterPro" id="IPR000700">
    <property type="entry name" value="PAS-assoc_C"/>
</dbReference>